<dbReference type="EMBL" id="CP016268">
    <property type="protein sequence ID" value="ANO52237.1"/>
    <property type="molecule type" value="Genomic_DNA"/>
</dbReference>
<gene>
    <name evidence="1" type="ORF">BA177_14475</name>
</gene>
<reference evidence="1 2" key="1">
    <citation type="submission" date="2016-06" db="EMBL/GenBank/DDBJ databases">
        <title>Complete genome sequence of a deep-branching marine Gamma Proteobacterium Woeseia oceani type strain XK5.</title>
        <authorList>
            <person name="Mu D."/>
            <person name="Du Z."/>
        </authorList>
    </citation>
    <scope>NUCLEOTIDE SEQUENCE [LARGE SCALE GENOMIC DNA]</scope>
    <source>
        <strain evidence="1 2">XK5</strain>
    </source>
</reference>
<evidence type="ECO:0000313" key="2">
    <source>
        <dbReference type="Proteomes" id="UP000092695"/>
    </source>
</evidence>
<dbReference type="AlphaFoldDB" id="A0A193LIA9"/>
<sequence>MAAEIHPEQRCRPWTESCSLVGAYAAPGSPVRLLVDGCVSGIDAGAIGRSAAGVVVPFNSDGRERARLGWPMRFAGGSGRLLAAQNGHD</sequence>
<dbReference type="Proteomes" id="UP000092695">
    <property type="component" value="Chromosome"/>
</dbReference>
<protein>
    <submittedName>
        <fullName evidence="1">Uncharacterized protein</fullName>
    </submittedName>
</protein>
<proteinExistence type="predicted"/>
<dbReference type="KEGG" id="woc:BA177_14475"/>
<name>A0A193LIA9_9GAMM</name>
<accession>A0A193LIA9</accession>
<evidence type="ECO:0000313" key="1">
    <source>
        <dbReference type="EMBL" id="ANO52237.1"/>
    </source>
</evidence>
<organism evidence="1 2">
    <name type="scientific">Woeseia oceani</name>
    <dbReference type="NCBI Taxonomy" id="1548547"/>
    <lineage>
        <taxon>Bacteria</taxon>
        <taxon>Pseudomonadati</taxon>
        <taxon>Pseudomonadota</taxon>
        <taxon>Gammaproteobacteria</taxon>
        <taxon>Woeseiales</taxon>
        <taxon>Woeseiaceae</taxon>
        <taxon>Woeseia</taxon>
    </lineage>
</organism>
<keyword evidence="2" id="KW-1185">Reference proteome</keyword>
<dbReference type="STRING" id="1548547.BA177_14475"/>